<organism evidence="5 6">
    <name type="scientific">Dokdonella fugitiva</name>
    <dbReference type="NCBI Taxonomy" id="328517"/>
    <lineage>
        <taxon>Bacteria</taxon>
        <taxon>Pseudomonadati</taxon>
        <taxon>Pseudomonadota</taxon>
        <taxon>Gammaproteobacteria</taxon>
        <taxon>Lysobacterales</taxon>
        <taxon>Rhodanobacteraceae</taxon>
        <taxon>Dokdonella</taxon>
    </lineage>
</organism>
<evidence type="ECO:0000313" key="5">
    <source>
        <dbReference type="EMBL" id="MBA8886370.1"/>
    </source>
</evidence>
<keyword evidence="1" id="KW-0489">Methyltransferase</keyword>
<feature type="domain" description="DOT1" evidence="4">
    <location>
        <begin position="143"/>
        <end position="197"/>
    </location>
</feature>
<dbReference type="InterPro" id="IPR025789">
    <property type="entry name" value="DOT1_dom"/>
</dbReference>
<evidence type="ECO:0000256" key="2">
    <source>
        <dbReference type="ARBA" id="ARBA00022679"/>
    </source>
</evidence>
<evidence type="ECO:0000259" key="4">
    <source>
        <dbReference type="Pfam" id="PF08123"/>
    </source>
</evidence>
<evidence type="ECO:0000256" key="1">
    <source>
        <dbReference type="ARBA" id="ARBA00022603"/>
    </source>
</evidence>
<dbReference type="PANTHER" id="PTHR13610">
    <property type="entry name" value="METHYLTRANSFERASE DOMAIN-CONTAINING PROTEIN"/>
    <property type="match status" value="1"/>
</dbReference>
<sequence>MQPIDGRAKAGARRAWIEHLERDAVLEVPERLRERAEVLDQLDLHFHGSPESASGEPDLHRRASALRDRLEAVDRRLCADLRVDLCNGCGGERLLRFANGSAASGDHYDYLDDLVAGVLQLEAPGDVPDPGPDMVFYQPTPARHVFELIARTPLGADDVFVDLGSGLGHVPLLVGACSAARALGVELQAAYVERARAAATALCLDRVTFVEQDARAADFSEGTVFYLYTPFGGSILRTVLDALRAQAERRAIRICSYGPCTATVEREAWLKARTAETADRIAVFESLPG</sequence>
<dbReference type="SUPFAM" id="SSF53335">
    <property type="entry name" value="S-adenosyl-L-methionine-dependent methyltransferases"/>
    <property type="match status" value="1"/>
</dbReference>
<protein>
    <recommendedName>
        <fullName evidence="4">DOT1 domain-containing protein</fullName>
    </recommendedName>
</protein>
<dbReference type="EMBL" id="JACGXL010000001">
    <property type="protein sequence ID" value="MBA8886370.1"/>
    <property type="molecule type" value="Genomic_DNA"/>
</dbReference>
<gene>
    <name evidence="5" type="ORF">FHW12_000561</name>
</gene>
<name>A0A839EZP2_9GAMM</name>
<proteinExistence type="predicted"/>
<dbReference type="InterPro" id="IPR026170">
    <property type="entry name" value="FAM173A/B"/>
</dbReference>
<dbReference type="Pfam" id="PF08123">
    <property type="entry name" value="DOT1"/>
    <property type="match status" value="1"/>
</dbReference>
<comment type="caution">
    <text evidence="5">The sequence shown here is derived from an EMBL/GenBank/DDBJ whole genome shotgun (WGS) entry which is preliminary data.</text>
</comment>
<evidence type="ECO:0000313" key="6">
    <source>
        <dbReference type="Proteomes" id="UP000550401"/>
    </source>
</evidence>
<dbReference type="Gene3D" id="3.40.50.150">
    <property type="entry name" value="Vaccinia Virus protein VP39"/>
    <property type="match status" value="1"/>
</dbReference>
<dbReference type="RefSeq" id="WP_182529457.1">
    <property type="nucleotide sequence ID" value="NZ_JACGXL010000001.1"/>
</dbReference>
<dbReference type="InterPro" id="IPR029063">
    <property type="entry name" value="SAM-dependent_MTases_sf"/>
</dbReference>
<keyword evidence="6" id="KW-1185">Reference proteome</keyword>
<accession>A0A839EZP2</accession>
<dbReference type="Proteomes" id="UP000550401">
    <property type="component" value="Unassembled WGS sequence"/>
</dbReference>
<dbReference type="PANTHER" id="PTHR13610:SF11">
    <property type="entry name" value="METHYLTRANSFERASE DOMAIN-CONTAINING PROTEIN"/>
    <property type="match status" value="1"/>
</dbReference>
<dbReference type="GO" id="GO:0031151">
    <property type="term" value="F:histone H3K79 methyltransferase activity"/>
    <property type="evidence" value="ECO:0007669"/>
    <property type="project" value="InterPro"/>
</dbReference>
<keyword evidence="2" id="KW-0808">Transferase</keyword>
<keyword evidence="3" id="KW-0949">S-adenosyl-L-methionine</keyword>
<dbReference type="AlphaFoldDB" id="A0A839EZP2"/>
<evidence type="ECO:0000256" key="3">
    <source>
        <dbReference type="ARBA" id="ARBA00022691"/>
    </source>
</evidence>
<reference evidence="5 6" key="1">
    <citation type="submission" date="2020-07" db="EMBL/GenBank/DDBJ databases">
        <title>Genomic Encyclopedia of Type Strains, Phase IV (KMG-V): Genome sequencing to study the core and pangenomes of soil and plant-associated prokaryotes.</title>
        <authorList>
            <person name="Whitman W."/>
        </authorList>
    </citation>
    <scope>NUCLEOTIDE SEQUENCE [LARGE SCALE GENOMIC DNA]</scope>
    <source>
        <strain evidence="5 6">RH2WT43</strain>
    </source>
</reference>
<dbReference type="CDD" id="cd02440">
    <property type="entry name" value="AdoMet_MTases"/>
    <property type="match status" value="1"/>
</dbReference>
<dbReference type="GO" id="GO:0032259">
    <property type="term" value="P:methylation"/>
    <property type="evidence" value="ECO:0007669"/>
    <property type="project" value="UniProtKB-KW"/>
</dbReference>